<name>A0A3N4J869_9PEZI</name>
<dbReference type="OrthoDB" id="120072at2759"/>
<protein>
    <recommendedName>
        <fullName evidence="4">CBM1 domain-containing protein</fullName>
    </recommendedName>
</protein>
<reference evidence="5 6" key="1">
    <citation type="journal article" date="2018" name="Nat. Ecol. Evol.">
        <title>Pezizomycetes genomes reveal the molecular basis of ectomycorrhizal truffle lifestyle.</title>
        <authorList>
            <person name="Murat C."/>
            <person name="Payen T."/>
            <person name="Noel B."/>
            <person name="Kuo A."/>
            <person name="Morin E."/>
            <person name="Chen J."/>
            <person name="Kohler A."/>
            <person name="Krizsan K."/>
            <person name="Balestrini R."/>
            <person name="Da Silva C."/>
            <person name="Montanini B."/>
            <person name="Hainaut M."/>
            <person name="Levati E."/>
            <person name="Barry K.W."/>
            <person name="Belfiori B."/>
            <person name="Cichocki N."/>
            <person name="Clum A."/>
            <person name="Dockter R.B."/>
            <person name="Fauchery L."/>
            <person name="Guy J."/>
            <person name="Iotti M."/>
            <person name="Le Tacon F."/>
            <person name="Lindquist E.A."/>
            <person name="Lipzen A."/>
            <person name="Malagnac F."/>
            <person name="Mello A."/>
            <person name="Molinier V."/>
            <person name="Miyauchi S."/>
            <person name="Poulain J."/>
            <person name="Riccioni C."/>
            <person name="Rubini A."/>
            <person name="Sitrit Y."/>
            <person name="Splivallo R."/>
            <person name="Traeger S."/>
            <person name="Wang M."/>
            <person name="Zifcakova L."/>
            <person name="Wipf D."/>
            <person name="Zambonelli A."/>
            <person name="Paolocci F."/>
            <person name="Nowrousian M."/>
            <person name="Ottonello S."/>
            <person name="Baldrian P."/>
            <person name="Spatafora J.W."/>
            <person name="Henrissat B."/>
            <person name="Nagy L.G."/>
            <person name="Aury J.M."/>
            <person name="Wincker P."/>
            <person name="Grigoriev I.V."/>
            <person name="Bonfante P."/>
            <person name="Martin F.M."/>
        </authorList>
    </citation>
    <scope>NUCLEOTIDE SEQUENCE [LARGE SCALE GENOMIC DNA]</scope>
    <source>
        <strain evidence="5 6">120613-1</strain>
    </source>
</reference>
<keyword evidence="1 3" id="KW-0732">Signal</keyword>
<dbReference type="GO" id="GO:0005975">
    <property type="term" value="P:carbohydrate metabolic process"/>
    <property type="evidence" value="ECO:0007669"/>
    <property type="project" value="InterPro"/>
</dbReference>
<dbReference type="Pfam" id="PF00734">
    <property type="entry name" value="CBM_1"/>
    <property type="match status" value="1"/>
</dbReference>
<dbReference type="EMBL" id="ML120451">
    <property type="protein sequence ID" value="RPA93487.1"/>
    <property type="molecule type" value="Genomic_DNA"/>
</dbReference>
<dbReference type="Gene3D" id="2.60.120.1160">
    <property type="match status" value="1"/>
</dbReference>
<gene>
    <name evidence="5" type="ORF">L873DRAFT_1793617</name>
</gene>
<dbReference type="InterPro" id="IPR000254">
    <property type="entry name" value="CBD"/>
</dbReference>
<dbReference type="InterPro" id="IPR035971">
    <property type="entry name" value="CBD_sf"/>
</dbReference>
<evidence type="ECO:0000313" key="5">
    <source>
        <dbReference type="EMBL" id="RPA93487.1"/>
    </source>
</evidence>
<dbReference type="PANTHER" id="PTHR34612">
    <property type="entry name" value="GH131_N DOMAIN-CONTAINING PROTEIN"/>
    <property type="match status" value="1"/>
</dbReference>
<feature type="compositionally biased region" description="Basic and acidic residues" evidence="2">
    <location>
        <begin position="363"/>
        <end position="379"/>
    </location>
</feature>
<feature type="region of interest" description="Disordered" evidence="2">
    <location>
        <begin position="244"/>
        <end position="278"/>
    </location>
</feature>
<evidence type="ECO:0000259" key="4">
    <source>
        <dbReference type="PROSITE" id="PS51164"/>
    </source>
</evidence>
<proteinExistence type="predicted"/>
<dbReference type="InterPro" id="IPR041524">
    <property type="entry name" value="GH131_N"/>
</dbReference>
<dbReference type="AlphaFoldDB" id="A0A3N4J869"/>
<dbReference type="GO" id="GO:0005576">
    <property type="term" value="C:extracellular region"/>
    <property type="evidence" value="ECO:0007669"/>
    <property type="project" value="InterPro"/>
</dbReference>
<dbReference type="Proteomes" id="UP000276215">
    <property type="component" value="Unassembled WGS sequence"/>
</dbReference>
<evidence type="ECO:0000313" key="6">
    <source>
        <dbReference type="Proteomes" id="UP000276215"/>
    </source>
</evidence>
<dbReference type="GO" id="GO:0030248">
    <property type="term" value="F:cellulose binding"/>
    <property type="evidence" value="ECO:0007669"/>
    <property type="project" value="InterPro"/>
</dbReference>
<dbReference type="STRING" id="1336337.A0A3N4J869"/>
<dbReference type="Pfam" id="PF18271">
    <property type="entry name" value="GH131_N"/>
    <property type="match status" value="1"/>
</dbReference>
<evidence type="ECO:0000256" key="3">
    <source>
        <dbReference type="SAM" id="SignalP"/>
    </source>
</evidence>
<accession>A0A3N4J869</accession>
<evidence type="ECO:0000256" key="2">
    <source>
        <dbReference type="SAM" id="MobiDB-lite"/>
    </source>
</evidence>
<feature type="domain" description="CBM1" evidence="4">
    <location>
        <begin position="283"/>
        <end position="319"/>
    </location>
</feature>
<organism evidence="5 6">
    <name type="scientific">Choiromyces venosus 120613-1</name>
    <dbReference type="NCBI Taxonomy" id="1336337"/>
    <lineage>
        <taxon>Eukaryota</taxon>
        <taxon>Fungi</taxon>
        <taxon>Dikarya</taxon>
        <taxon>Ascomycota</taxon>
        <taxon>Pezizomycotina</taxon>
        <taxon>Pezizomycetes</taxon>
        <taxon>Pezizales</taxon>
        <taxon>Tuberaceae</taxon>
        <taxon>Choiromyces</taxon>
    </lineage>
</organism>
<feature type="chain" id="PRO_5018102739" description="CBM1 domain-containing protein" evidence="3">
    <location>
        <begin position="25"/>
        <end position="390"/>
    </location>
</feature>
<keyword evidence="6" id="KW-1185">Reference proteome</keyword>
<feature type="signal peptide" evidence="3">
    <location>
        <begin position="1"/>
        <end position="24"/>
    </location>
</feature>
<dbReference type="PROSITE" id="PS51164">
    <property type="entry name" value="CBM1_2"/>
    <property type="match status" value="1"/>
</dbReference>
<dbReference type="PANTHER" id="PTHR34612:SF6">
    <property type="entry name" value="GLYCOSIDE HYDROLASE 131 CATALYTIC N-TERMINAL DOMAIN-CONTAINING PROTEIN"/>
    <property type="match status" value="1"/>
</dbReference>
<sequence length="390" mass="42688">MHGIALSFFLGLASAGTFWHRSWANQVGSYQWYIHGTGATTDYVNLSSSYKNPADTVSNQGVKVTINPTALWNSDMWRTELIPQTKVNLGSGKLYYHFSMKKSATNSPQPAYEHQVNFFESHFTEMKYGWINGNSNSDPDNHLRWFVGGQGKWDVDWVADVWHNFAYEIDFSAGTVALWHSTGSAALVLTAGPFTASTSTNSADWHLGVLRLPNRSGGTNNPSPEDWYFSGVYVENAPLNTVIGSGSSTGSPATSSAPSTTVVAPSSTPRATTTTATASPTGTLAAKYGQCGGVGWSGPTACVSGSTCTRLNDYYSQSSAGCMRDRKKEIILKFVDIILNSKYFRKPVRNCAVGTNKKRGFTEFVKRRKQKEKEKETKKGPPPLSYKYHG</sequence>
<feature type="region of interest" description="Disordered" evidence="2">
    <location>
        <begin position="363"/>
        <end position="390"/>
    </location>
</feature>
<dbReference type="SMART" id="SM00236">
    <property type="entry name" value="fCBD"/>
    <property type="match status" value="1"/>
</dbReference>
<dbReference type="SUPFAM" id="SSF57180">
    <property type="entry name" value="Cellulose-binding domain"/>
    <property type="match status" value="1"/>
</dbReference>
<evidence type="ECO:0000256" key="1">
    <source>
        <dbReference type="ARBA" id="ARBA00022729"/>
    </source>
</evidence>